<dbReference type="InterPro" id="IPR003439">
    <property type="entry name" value="ABC_transporter-like_ATP-bd"/>
</dbReference>
<proteinExistence type="predicted"/>
<evidence type="ECO:0000256" key="4">
    <source>
        <dbReference type="ARBA" id="ARBA00022989"/>
    </source>
</evidence>
<evidence type="ECO:0000256" key="6">
    <source>
        <dbReference type="SAM" id="Phobius"/>
    </source>
</evidence>
<evidence type="ECO:0000256" key="5">
    <source>
        <dbReference type="ARBA" id="ARBA00023136"/>
    </source>
</evidence>
<dbReference type="EMBL" id="JAAAUY010000029">
    <property type="protein sequence ID" value="KAF9337363.1"/>
    <property type="molecule type" value="Genomic_DNA"/>
</dbReference>
<feature type="transmembrane region" description="Helical" evidence="6">
    <location>
        <begin position="360"/>
        <end position="383"/>
    </location>
</feature>
<keyword evidence="10" id="KW-1185">Reference proteome</keyword>
<name>A0A9P5ST51_9FUNG</name>
<feature type="domain" description="ABC transporter" evidence="7">
    <location>
        <begin position="21"/>
        <end position="84"/>
    </location>
</feature>
<reference evidence="9" key="1">
    <citation type="journal article" date="2020" name="Fungal Divers.">
        <title>Resolving the Mortierellaceae phylogeny through synthesis of multi-gene phylogenetics and phylogenomics.</title>
        <authorList>
            <person name="Vandepol N."/>
            <person name="Liber J."/>
            <person name="Desiro A."/>
            <person name="Na H."/>
            <person name="Kennedy M."/>
            <person name="Barry K."/>
            <person name="Grigoriev I.V."/>
            <person name="Miller A.N."/>
            <person name="O'Donnell K."/>
            <person name="Stajich J.E."/>
            <person name="Bonito G."/>
        </authorList>
    </citation>
    <scope>NUCLEOTIDE SEQUENCE</scope>
    <source>
        <strain evidence="9">NVP1</strain>
    </source>
</reference>
<dbReference type="InterPro" id="IPR013525">
    <property type="entry name" value="ABC2_TM"/>
</dbReference>
<dbReference type="Proteomes" id="UP000696485">
    <property type="component" value="Unassembled WGS sequence"/>
</dbReference>
<feature type="transmembrane region" description="Helical" evidence="6">
    <location>
        <begin position="390"/>
        <end position="409"/>
    </location>
</feature>
<feature type="transmembrane region" description="Helical" evidence="6">
    <location>
        <begin position="328"/>
        <end position="354"/>
    </location>
</feature>
<protein>
    <submittedName>
        <fullName evidence="9">ATP-binding cassette sub- G member 2</fullName>
    </submittedName>
</protein>
<dbReference type="Gene3D" id="3.40.50.300">
    <property type="entry name" value="P-loop containing nucleotide triphosphate hydrolases"/>
    <property type="match status" value="1"/>
</dbReference>
<keyword evidence="9" id="KW-0547">Nucleotide-binding</keyword>
<dbReference type="SUPFAM" id="SSF52540">
    <property type="entry name" value="P-loop containing nucleoside triphosphate hydrolases"/>
    <property type="match status" value="1"/>
</dbReference>
<keyword evidence="5 6" id="KW-0472">Membrane</keyword>
<dbReference type="InterPro" id="IPR050352">
    <property type="entry name" value="ABCG_transporters"/>
</dbReference>
<dbReference type="AlphaFoldDB" id="A0A9P5ST51"/>
<evidence type="ECO:0000256" key="1">
    <source>
        <dbReference type="ARBA" id="ARBA00004141"/>
    </source>
</evidence>
<dbReference type="GO" id="GO:0140359">
    <property type="term" value="F:ABC-type transporter activity"/>
    <property type="evidence" value="ECO:0007669"/>
    <property type="project" value="InterPro"/>
</dbReference>
<dbReference type="GO" id="GO:0005524">
    <property type="term" value="F:ATP binding"/>
    <property type="evidence" value="ECO:0007669"/>
    <property type="project" value="UniProtKB-KW"/>
</dbReference>
<keyword evidence="9" id="KW-0067">ATP-binding</keyword>
<evidence type="ECO:0000256" key="2">
    <source>
        <dbReference type="ARBA" id="ARBA00022448"/>
    </source>
</evidence>
<evidence type="ECO:0000313" key="10">
    <source>
        <dbReference type="Proteomes" id="UP000696485"/>
    </source>
</evidence>
<organism evidence="9 10">
    <name type="scientific">Podila minutissima</name>
    <dbReference type="NCBI Taxonomy" id="64525"/>
    <lineage>
        <taxon>Eukaryota</taxon>
        <taxon>Fungi</taxon>
        <taxon>Fungi incertae sedis</taxon>
        <taxon>Mucoromycota</taxon>
        <taxon>Mortierellomycotina</taxon>
        <taxon>Mortierellomycetes</taxon>
        <taxon>Mortierellales</taxon>
        <taxon>Mortierellaceae</taxon>
        <taxon>Podila</taxon>
    </lineage>
</organism>
<keyword evidence="4 6" id="KW-1133">Transmembrane helix</keyword>
<accession>A0A9P5ST51</accession>
<comment type="caution">
    <text evidence="9">The sequence shown here is derived from an EMBL/GenBank/DDBJ whole genome shotgun (WGS) entry which is preliminary data.</text>
</comment>
<feature type="transmembrane region" description="Helical" evidence="6">
    <location>
        <begin position="248"/>
        <end position="268"/>
    </location>
</feature>
<dbReference type="GO" id="GO:0016887">
    <property type="term" value="F:ATP hydrolysis activity"/>
    <property type="evidence" value="ECO:0007669"/>
    <property type="project" value="InterPro"/>
</dbReference>
<feature type="transmembrane region" description="Helical" evidence="6">
    <location>
        <begin position="288"/>
        <end position="308"/>
    </location>
</feature>
<dbReference type="InterPro" id="IPR027417">
    <property type="entry name" value="P-loop_NTPase"/>
</dbReference>
<gene>
    <name evidence="9" type="primary">ABCG2</name>
    <name evidence="9" type="ORF">BG006_005170</name>
</gene>
<feature type="domain" description="ABC-2 type transporter transmembrane" evidence="8">
    <location>
        <begin position="230"/>
        <end position="410"/>
    </location>
</feature>
<dbReference type="Pfam" id="PF00005">
    <property type="entry name" value="ABC_tran"/>
    <property type="match status" value="1"/>
</dbReference>
<dbReference type="GO" id="GO:0016020">
    <property type="term" value="C:membrane"/>
    <property type="evidence" value="ECO:0007669"/>
    <property type="project" value="UniProtKB-SubCell"/>
</dbReference>
<evidence type="ECO:0000313" key="9">
    <source>
        <dbReference type="EMBL" id="KAF9337363.1"/>
    </source>
</evidence>
<evidence type="ECO:0000259" key="8">
    <source>
        <dbReference type="Pfam" id="PF01061"/>
    </source>
</evidence>
<sequence>MEMFTVLETLTFAAKLRLPDSMSNQDKIARIHAVVQELNLIHIKDIRVGGAAFRGISGGEKRRVFIGIELLSSPSVLLLDEPTSGFSSTGALNVTNAIKDLAASGRNVILSLFDDLLLLSQGKVGKAQSAASYFENLGHECPVNWNVADYLLDLFSLHQESSSNEKSVSHEDFALKYSNYLSTNPQASLTQLLKEHENKYGKIGGEALLSKFKKEYTTKYTTEYATIALTQTLLITQRSLTNLARHPLIFQADAAIHIIFALVVGSLFSGLKDGPEMDTISLNKSIALFFITSFLATITFAAMPQFTVERSVFLRERAAGMYRTSSCFMAKTIVETLSYSILPAIFIVITYYFIGLSGPLTYYFILTAVFVNVALSPIAAIGAHAMNAEVGMVVLVLINTMAMLFSGFIY</sequence>
<dbReference type="Pfam" id="PF01061">
    <property type="entry name" value="ABC2_membrane"/>
    <property type="match status" value="1"/>
</dbReference>
<evidence type="ECO:0000259" key="7">
    <source>
        <dbReference type="Pfam" id="PF00005"/>
    </source>
</evidence>
<keyword evidence="2" id="KW-0813">Transport</keyword>
<keyword evidence="3 6" id="KW-0812">Transmembrane</keyword>
<dbReference type="PANTHER" id="PTHR48041">
    <property type="entry name" value="ABC TRANSPORTER G FAMILY MEMBER 28"/>
    <property type="match status" value="1"/>
</dbReference>
<dbReference type="PANTHER" id="PTHR48041:SF134">
    <property type="entry name" value="ABC TRANSPORTER G FAMILY"/>
    <property type="match status" value="1"/>
</dbReference>
<evidence type="ECO:0000256" key="3">
    <source>
        <dbReference type="ARBA" id="ARBA00022692"/>
    </source>
</evidence>
<comment type="subcellular location">
    <subcellularLocation>
        <location evidence="1">Membrane</location>
        <topology evidence="1">Multi-pass membrane protein</topology>
    </subcellularLocation>
</comment>